<protein>
    <submittedName>
        <fullName evidence="2">Uncharacterized protein</fullName>
    </submittedName>
</protein>
<feature type="compositionally biased region" description="Acidic residues" evidence="1">
    <location>
        <begin position="468"/>
        <end position="485"/>
    </location>
</feature>
<reference evidence="2 3" key="1">
    <citation type="submission" date="2024-02" db="EMBL/GenBank/DDBJ databases">
        <title>A draft genome for the cacao thread blight pathogen Marasmius crinis-equi.</title>
        <authorList>
            <person name="Cohen S.P."/>
            <person name="Baruah I.K."/>
            <person name="Amoako-Attah I."/>
            <person name="Bukari Y."/>
            <person name="Meinhardt L.W."/>
            <person name="Bailey B.A."/>
        </authorList>
    </citation>
    <scope>NUCLEOTIDE SEQUENCE [LARGE SCALE GENOMIC DNA]</scope>
    <source>
        <strain evidence="2 3">GH-76</strain>
    </source>
</reference>
<comment type="caution">
    <text evidence="2">The sequence shown here is derived from an EMBL/GenBank/DDBJ whole genome shotgun (WGS) entry which is preliminary data.</text>
</comment>
<evidence type="ECO:0000313" key="2">
    <source>
        <dbReference type="EMBL" id="KAL0570200.1"/>
    </source>
</evidence>
<dbReference type="EMBL" id="JBAHYK010000977">
    <property type="protein sequence ID" value="KAL0570200.1"/>
    <property type="molecule type" value="Genomic_DNA"/>
</dbReference>
<dbReference type="Proteomes" id="UP001465976">
    <property type="component" value="Unassembled WGS sequence"/>
</dbReference>
<evidence type="ECO:0000313" key="3">
    <source>
        <dbReference type="Proteomes" id="UP001465976"/>
    </source>
</evidence>
<feature type="compositionally biased region" description="Acidic residues" evidence="1">
    <location>
        <begin position="448"/>
        <end position="458"/>
    </location>
</feature>
<organism evidence="2 3">
    <name type="scientific">Marasmius crinis-equi</name>
    <dbReference type="NCBI Taxonomy" id="585013"/>
    <lineage>
        <taxon>Eukaryota</taxon>
        <taxon>Fungi</taxon>
        <taxon>Dikarya</taxon>
        <taxon>Basidiomycota</taxon>
        <taxon>Agaricomycotina</taxon>
        <taxon>Agaricomycetes</taxon>
        <taxon>Agaricomycetidae</taxon>
        <taxon>Agaricales</taxon>
        <taxon>Marasmiineae</taxon>
        <taxon>Marasmiaceae</taxon>
        <taxon>Marasmius</taxon>
    </lineage>
</organism>
<keyword evidence="3" id="KW-1185">Reference proteome</keyword>
<gene>
    <name evidence="2" type="ORF">V5O48_011774</name>
</gene>
<name>A0ABR3F4N5_9AGAR</name>
<proteinExistence type="predicted"/>
<evidence type="ECO:0000256" key="1">
    <source>
        <dbReference type="SAM" id="MobiDB-lite"/>
    </source>
</evidence>
<accession>A0ABR3F4N5</accession>
<sequence length="498" mass="56289">MSDYFRNARDFTLNRPNFNNVGRDQYIYHNHTTITTAQPKSRLWVQGTEEEEGEFEQYHEVKRADVKLSHPICSYRVTRRGHEIEKKFFKGEIMRGNGQSTGLMVVGYEGQDAREDQLGCLWEEVWMDLKDGALCREPEGPYPEVEWEGFGIKIENIPSSAELLKEDVFFRFLTGLKLKAADPVVLKALHLASRQEFVDLQFNQPTVIYSLTNTPIASVTPSWYQYGGTDGVLLADGQTRFTLINPPTNIKIQLSSSPTAWLLQAWNMFYALGVSLEEDLSQYKLILPAIYLNLCLSSSKHKSRRRGDRPIFPFVRPLPSTLLQSCTTPSLHYWSFDEDGRSPLARAMCHHLGLPVALGLEFGNANAHSWSNDVYKRMHAYQVARGFDPSTTDFAWSHEDAYPAYKPIQNNSGRFEEVDSEAIEERNSVDPQPSSPPEPYRSQTPNESDVDTDCDYSDTDGGTHSDTDTGDGDGDADTDVSEPEVNDLYVRLGNLVLG</sequence>
<feature type="region of interest" description="Disordered" evidence="1">
    <location>
        <begin position="406"/>
        <end position="485"/>
    </location>
</feature>